<evidence type="ECO:0000256" key="1">
    <source>
        <dbReference type="SAM" id="MobiDB-lite"/>
    </source>
</evidence>
<name>A0A5S9P899_MYCVN</name>
<sequence>MASSNARKRAARDHQRRFPGTPYPVALRAVTHADSALQVVIGKAAGRPCWVGIEEMAAGGDGPHVAVIGASRFGRCRAVELMVESLAARPPRRGVEVLTTQGEVGQVNHLIEERARTLLQAGARDFAELHRPRAGEQRDLGENVPAVVVVVDIDDHLIDGFPPVLTREGYVARAESEETVSMLNRLLRQGRSLDLHAVLNVRQMEGPWLSALSGQISSILEVNADSMTATWRTHDGSPVDVVLPAKVASGKGS</sequence>
<dbReference type="RefSeq" id="WP_133056250.1">
    <property type="nucleotide sequence ID" value="NZ_CACSIP010000007.1"/>
</dbReference>
<feature type="region of interest" description="Disordered" evidence="1">
    <location>
        <begin position="1"/>
        <end position="21"/>
    </location>
</feature>
<feature type="compositionally biased region" description="Basic residues" evidence="1">
    <location>
        <begin position="1"/>
        <end position="17"/>
    </location>
</feature>
<evidence type="ECO:0000313" key="3">
    <source>
        <dbReference type="Proteomes" id="UP000430146"/>
    </source>
</evidence>
<reference evidence="2 3" key="1">
    <citation type="submission" date="2019-11" db="EMBL/GenBank/DDBJ databases">
        <authorList>
            <person name="Holert J."/>
        </authorList>
    </citation>
    <scope>NUCLEOTIDE SEQUENCE [LARGE SCALE GENOMIC DNA]</scope>
    <source>
        <strain evidence="2">BC8_1</strain>
    </source>
</reference>
<evidence type="ECO:0000313" key="2">
    <source>
        <dbReference type="EMBL" id="CAA0099844.1"/>
    </source>
</evidence>
<dbReference type="InterPro" id="IPR027417">
    <property type="entry name" value="P-loop_NTPase"/>
</dbReference>
<dbReference type="Proteomes" id="UP000430146">
    <property type="component" value="Unassembled WGS sequence"/>
</dbReference>
<dbReference type="AlphaFoldDB" id="A0A5S9P899"/>
<protein>
    <submittedName>
        <fullName evidence="2">Uncharacterized protein</fullName>
    </submittedName>
</protein>
<proteinExistence type="predicted"/>
<organism evidence="2 3">
    <name type="scientific">Mycolicibacterium vanbaalenii</name>
    <name type="common">Mycobacterium vanbaalenii</name>
    <dbReference type="NCBI Taxonomy" id="110539"/>
    <lineage>
        <taxon>Bacteria</taxon>
        <taxon>Bacillati</taxon>
        <taxon>Actinomycetota</taxon>
        <taxon>Actinomycetes</taxon>
        <taxon>Mycobacteriales</taxon>
        <taxon>Mycobacteriaceae</taxon>
        <taxon>Mycolicibacterium</taxon>
    </lineage>
</organism>
<dbReference type="Gene3D" id="3.40.50.300">
    <property type="entry name" value="P-loop containing nucleotide triphosphate hydrolases"/>
    <property type="match status" value="1"/>
</dbReference>
<gene>
    <name evidence="2" type="ORF">AELLOGFF_03202</name>
</gene>
<dbReference type="OrthoDB" id="4605121at2"/>
<accession>A0A5S9P899</accession>
<dbReference type="EMBL" id="CACSIP010000007">
    <property type="protein sequence ID" value="CAA0099844.1"/>
    <property type="molecule type" value="Genomic_DNA"/>
</dbReference>
<keyword evidence="3" id="KW-1185">Reference proteome</keyword>